<protein>
    <recommendedName>
        <fullName evidence="9">Gustatory receptor</fullName>
    </recommendedName>
</protein>
<evidence type="ECO:0008006" key="9">
    <source>
        <dbReference type="Google" id="ProtNLM"/>
    </source>
</evidence>
<evidence type="ECO:0000256" key="2">
    <source>
        <dbReference type="ARBA" id="ARBA00022475"/>
    </source>
</evidence>
<evidence type="ECO:0000313" key="7">
    <source>
        <dbReference type="EnsemblMetazoa" id="XP_024084886.1"/>
    </source>
</evidence>
<keyword evidence="4 6" id="KW-1133">Transmembrane helix</keyword>
<reference evidence="7" key="1">
    <citation type="submission" date="2022-01" db="UniProtKB">
        <authorList>
            <consortium name="EnsemblMetazoa"/>
        </authorList>
    </citation>
    <scope>IDENTIFICATION</scope>
</reference>
<evidence type="ECO:0000313" key="8">
    <source>
        <dbReference type="Proteomes" id="UP000494040"/>
    </source>
</evidence>
<dbReference type="GO" id="GO:0005886">
    <property type="term" value="C:plasma membrane"/>
    <property type="evidence" value="ECO:0007669"/>
    <property type="project" value="UniProtKB-SubCell"/>
</dbReference>
<feature type="transmembrane region" description="Helical" evidence="6">
    <location>
        <begin position="54"/>
        <end position="74"/>
    </location>
</feature>
<keyword evidence="3 6" id="KW-0812">Transmembrane</keyword>
<sequence length="150" mass="17943">MLSFYYEVFRLCRKANDLYAQRLLFFLTHVFLEMTFNTYFVIKHFKTGKLDSFFASVFWIGYRILQVWHVVYVCTAPKRHAENFNTSLRFIFSFLDIRQKHITRLLSVHFIIKPEVEFTARGFFRIDFPLFLSMGAATASYLTFLVQSDN</sequence>
<accession>A0A8I6SNN8</accession>
<evidence type="ECO:0000256" key="4">
    <source>
        <dbReference type="ARBA" id="ARBA00022989"/>
    </source>
</evidence>
<feature type="transmembrane region" description="Helical" evidence="6">
    <location>
        <begin position="23"/>
        <end position="42"/>
    </location>
</feature>
<evidence type="ECO:0000256" key="6">
    <source>
        <dbReference type="SAM" id="Phobius"/>
    </source>
</evidence>
<evidence type="ECO:0000256" key="5">
    <source>
        <dbReference type="ARBA" id="ARBA00023136"/>
    </source>
</evidence>
<dbReference type="GeneID" id="112127735"/>
<dbReference type="KEGG" id="clec:112127735"/>
<dbReference type="EnsemblMetazoa" id="XM_024229118.1">
    <property type="protein sequence ID" value="XP_024084886.1"/>
    <property type="gene ID" value="LOC112127735"/>
</dbReference>
<evidence type="ECO:0000256" key="3">
    <source>
        <dbReference type="ARBA" id="ARBA00022692"/>
    </source>
</evidence>
<evidence type="ECO:0000256" key="1">
    <source>
        <dbReference type="ARBA" id="ARBA00004651"/>
    </source>
</evidence>
<keyword evidence="8" id="KW-1185">Reference proteome</keyword>
<keyword evidence="5 6" id="KW-0472">Membrane</keyword>
<comment type="subcellular location">
    <subcellularLocation>
        <location evidence="1">Cell membrane</location>
        <topology evidence="1">Multi-pass membrane protein</topology>
    </subcellularLocation>
</comment>
<dbReference type="InterPro" id="IPR013604">
    <property type="entry name" value="7TM_chemorcpt"/>
</dbReference>
<dbReference type="Pfam" id="PF08395">
    <property type="entry name" value="7tm_7"/>
    <property type="match status" value="1"/>
</dbReference>
<feature type="transmembrane region" description="Helical" evidence="6">
    <location>
        <begin position="128"/>
        <end position="146"/>
    </location>
</feature>
<dbReference type="OrthoDB" id="8183114at2759"/>
<dbReference type="AlphaFoldDB" id="A0A8I6SNN8"/>
<keyword evidence="2" id="KW-1003">Cell membrane</keyword>
<proteinExistence type="predicted"/>
<organism evidence="7 8">
    <name type="scientific">Cimex lectularius</name>
    <name type="common">Bed bug</name>
    <name type="synonym">Acanthia lectularia</name>
    <dbReference type="NCBI Taxonomy" id="79782"/>
    <lineage>
        <taxon>Eukaryota</taxon>
        <taxon>Metazoa</taxon>
        <taxon>Ecdysozoa</taxon>
        <taxon>Arthropoda</taxon>
        <taxon>Hexapoda</taxon>
        <taxon>Insecta</taxon>
        <taxon>Pterygota</taxon>
        <taxon>Neoptera</taxon>
        <taxon>Paraneoptera</taxon>
        <taxon>Hemiptera</taxon>
        <taxon>Heteroptera</taxon>
        <taxon>Panheteroptera</taxon>
        <taxon>Cimicomorpha</taxon>
        <taxon>Cimicidae</taxon>
        <taxon>Cimex</taxon>
    </lineage>
</organism>
<name>A0A8I6SNN8_CIMLE</name>
<dbReference type="Proteomes" id="UP000494040">
    <property type="component" value="Unassembled WGS sequence"/>
</dbReference>
<dbReference type="RefSeq" id="XP_024084886.1">
    <property type="nucleotide sequence ID" value="XM_024229118.1"/>
</dbReference>
<dbReference type="GO" id="GO:0050909">
    <property type="term" value="P:sensory perception of taste"/>
    <property type="evidence" value="ECO:0007669"/>
    <property type="project" value="InterPro"/>
</dbReference>